<organism evidence="13 14">
    <name type="scientific">Sanguibacter inulinus</name>
    <dbReference type="NCBI Taxonomy" id="60922"/>
    <lineage>
        <taxon>Bacteria</taxon>
        <taxon>Bacillati</taxon>
        <taxon>Actinomycetota</taxon>
        <taxon>Actinomycetes</taxon>
        <taxon>Micrococcales</taxon>
        <taxon>Sanguibacteraceae</taxon>
        <taxon>Sanguibacter</taxon>
    </lineage>
</organism>
<reference evidence="13 14" key="1">
    <citation type="submission" date="2020-07" db="EMBL/GenBank/DDBJ databases">
        <title>MOT database genomes.</title>
        <authorList>
            <person name="Joseph S."/>
            <person name="Aduse-Opoku J."/>
            <person name="Hashim A."/>
            <person name="Wade W."/>
            <person name="Curtis M."/>
        </authorList>
    </citation>
    <scope>NUCLEOTIDE SEQUENCE [LARGE SCALE GENOMIC DNA]</scope>
    <source>
        <strain evidence="13 14">DSM 100099</strain>
    </source>
</reference>
<feature type="binding site" evidence="8">
    <location>
        <position position="140"/>
    </location>
    <ligand>
        <name>substrate</name>
    </ligand>
</feature>
<evidence type="ECO:0000256" key="4">
    <source>
        <dbReference type="ARBA" id="ARBA00022801"/>
    </source>
</evidence>
<evidence type="ECO:0000256" key="9">
    <source>
        <dbReference type="SAM" id="MobiDB-lite"/>
    </source>
</evidence>
<dbReference type="SUPFAM" id="SSF51445">
    <property type="entry name" value="(Trans)glycosidases"/>
    <property type="match status" value="1"/>
</dbReference>
<dbReference type="CDD" id="cd03143">
    <property type="entry name" value="A4_beta-galactosidase_middle_domain"/>
    <property type="match status" value="1"/>
</dbReference>
<dbReference type="InterPro" id="IPR013529">
    <property type="entry name" value="Glyco_hydro_42_N"/>
</dbReference>
<dbReference type="InterPro" id="IPR029062">
    <property type="entry name" value="Class_I_gatase-like"/>
</dbReference>
<dbReference type="GO" id="GO:0004565">
    <property type="term" value="F:beta-galactosidase activity"/>
    <property type="evidence" value="ECO:0007669"/>
    <property type="project" value="UniProtKB-EC"/>
</dbReference>
<evidence type="ECO:0000256" key="8">
    <source>
        <dbReference type="PIRSR" id="PIRSR001084-2"/>
    </source>
</evidence>
<dbReference type="InterPro" id="IPR013739">
    <property type="entry name" value="Beta_galactosidase_C"/>
</dbReference>
<feature type="binding site" evidence="8">
    <location>
        <position position="345"/>
    </location>
    <ligand>
        <name>substrate</name>
    </ligand>
</feature>
<feature type="active site" description="Proton donor" evidence="7">
    <location>
        <position position="179"/>
    </location>
</feature>
<evidence type="ECO:0000256" key="5">
    <source>
        <dbReference type="ARBA" id="ARBA00023295"/>
    </source>
</evidence>
<comment type="catalytic activity">
    <reaction evidence="1 6">
        <text>Hydrolysis of terminal non-reducing beta-D-galactose residues in beta-D-galactosides.</text>
        <dbReference type="EC" id="3.2.1.23"/>
    </reaction>
</comment>
<comment type="similarity">
    <text evidence="2 6">Belongs to the glycosyl hydrolase 42 family.</text>
</comment>
<evidence type="ECO:0000256" key="7">
    <source>
        <dbReference type="PIRSR" id="PIRSR001084-1"/>
    </source>
</evidence>
<proteinExistence type="inferred from homology"/>
<dbReference type="Gene3D" id="3.40.50.880">
    <property type="match status" value="1"/>
</dbReference>
<dbReference type="Pfam" id="PF08532">
    <property type="entry name" value="Glyco_hydro_42M"/>
    <property type="match status" value="1"/>
</dbReference>
<sequence length="701" mass="75442">MALTDANRPPSPAATTPLEQPDSTPGGRPGWPTGLEGFGYGGDYNPEQWPQVTRVEDVELMVEAGVTIVSVAIFAWATIEPAEGEQNFGWLDETMDRLHAAGIRVALATATASPPPWLTARHPEILPQTADGTVLWQGGRQSYSVTHPVFREHALRLATLVAERYKDHPALAVWHVDNEIGCHVPRDYSDAAAAAFRSWLAARYSTVEALNEAWGTAFWSQRYSAFEDILPPRSAPTYANPTQQLDFDRFSSDALLGYYREHRDALRVITPDVPITTNFMMSSATKGMDYFGWGPEVDVVANDHYTIASDEARHIELAFSADLSRGIAGGRPWMLMEHSTSAVNWQPRNRPKLPGEMLRNSLAHVARGADAVMFFQWRQSKAGAEKFHSSMLPHAGRDTDVWRSTVTLGETLKKIAPVVGSRVRSRAALLFDYEAWWASELDSHPTQQLRYTDEVLSTYTALWNRGVTTDVVHPSADLSGYDLVVVPTLYLVSDEDAANVAAAAELGATVLVTYFSGIVDVNDHVRLGGYPGAFRTLLGVSTEEFYTLQEGETVGLSGSGDALSGTFSADLWTEKTHLVGATAVATFDEGPLAGLPAITRADVGTSGGSAWYVGARLDLAGVAAVVDAALADAGLTGEADVPAGVEVVRRHAADGTSYLFVLNHTGAAVTVKTTGTELTGGVEVDGELTVDAAGVAVVQEG</sequence>
<dbReference type="SUPFAM" id="SSF52317">
    <property type="entry name" value="Class I glutamine amidotransferase-like"/>
    <property type="match status" value="1"/>
</dbReference>
<dbReference type="PANTHER" id="PTHR36447:SF1">
    <property type="entry name" value="BETA-GALACTOSIDASE GANA"/>
    <property type="match status" value="1"/>
</dbReference>
<evidence type="ECO:0000259" key="12">
    <source>
        <dbReference type="Pfam" id="PF08533"/>
    </source>
</evidence>
<dbReference type="GO" id="GO:0006012">
    <property type="term" value="P:galactose metabolic process"/>
    <property type="evidence" value="ECO:0007669"/>
    <property type="project" value="InterPro"/>
</dbReference>
<evidence type="ECO:0000256" key="2">
    <source>
        <dbReference type="ARBA" id="ARBA00005940"/>
    </source>
</evidence>
<dbReference type="EC" id="3.2.1.23" evidence="3 6"/>
<evidence type="ECO:0000259" key="11">
    <source>
        <dbReference type="Pfam" id="PF08532"/>
    </source>
</evidence>
<dbReference type="EMBL" id="JACBYE010000023">
    <property type="protein sequence ID" value="NYS93971.1"/>
    <property type="molecule type" value="Genomic_DNA"/>
</dbReference>
<feature type="binding site" evidence="8">
    <location>
        <position position="178"/>
    </location>
    <ligand>
        <name>substrate</name>
    </ligand>
</feature>
<name>A0A853ETZ0_9MICO</name>
<dbReference type="PIRSF" id="PIRSF001084">
    <property type="entry name" value="B-galactosidase"/>
    <property type="match status" value="1"/>
</dbReference>
<dbReference type="PANTHER" id="PTHR36447">
    <property type="entry name" value="BETA-GALACTOSIDASE GANA"/>
    <property type="match status" value="1"/>
</dbReference>
<evidence type="ECO:0000259" key="10">
    <source>
        <dbReference type="Pfam" id="PF02449"/>
    </source>
</evidence>
<keyword evidence="4 6" id="KW-0378">Hydrolase</keyword>
<feature type="region of interest" description="Disordered" evidence="9">
    <location>
        <begin position="1"/>
        <end position="43"/>
    </location>
</feature>
<evidence type="ECO:0000256" key="3">
    <source>
        <dbReference type="ARBA" id="ARBA00012756"/>
    </source>
</evidence>
<gene>
    <name evidence="13" type="ORF">HZZ10_10625</name>
</gene>
<keyword evidence="5 6" id="KW-0326">Glycosidase</keyword>
<feature type="active site" description="Nucleophile" evidence="7">
    <location>
        <position position="337"/>
    </location>
</feature>
<feature type="domain" description="Glycoside hydrolase family 42 N-terminal" evidence="10">
    <location>
        <begin position="43"/>
        <end position="415"/>
    </location>
</feature>
<feature type="domain" description="Beta-galactosidase C-terminal" evidence="12">
    <location>
        <begin position="644"/>
        <end position="700"/>
    </location>
</feature>
<dbReference type="Gene3D" id="3.20.20.80">
    <property type="entry name" value="Glycosidases"/>
    <property type="match status" value="1"/>
</dbReference>
<feature type="compositionally biased region" description="Polar residues" evidence="9">
    <location>
        <begin position="13"/>
        <end position="23"/>
    </location>
</feature>
<protein>
    <recommendedName>
        <fullName evidence="3 6">Beta-galactosidase</fullName>
        <shortName evidence="6">Beta-gal</shortName>
        <ecNumber evidence="3 6">3.2.1.23</ecNumber>
    </recommendedName>
</protein>
<dbReference type="Proteomes" id="UP000561011">
    <property type="component" value="Unassembled WGS sequence"/>
</dbReference>
<comment type="caution">
    <text evidence="13">The sequence shown here is derived from an EMBL/GenBank/DDBJ whole genome shotgun (WGS) entry which is preliminary data.</text>
</comment>
<evidence type="ECO:0000256" key="1">
    <source>
        <dbReference type="ARBA" id="ARBA00001412"/>
    </source>
</evidence>
<dbReference type="InterPro" id="IPR003476">
    <property type="entry name" value="Glyco_hydro_42"/>
</dbReference>
<dbReference type="AlphaFoldDB" id="A0A853ETZ0"/>
<evidence type="ECO:0000313" key="13">
    <source>
        <dbReference type="EMBL" id="NYS93971.1"/>
    </source>
</evidence>
<keyword evidence="14" id="KW-1185">Reference proteome</keyword>
<dbReference type="InterPro" id="IPR017853">
    <property type="entry name" value="GH"/>
</dbReference>
<dbReference type="InterPro" id="IPR013738">
    <property type="entry name" value="Beta_galactosidase_Trimer"/>
</dbReference>
<dbReference type="Pfam" id="PF02449">
    <property type="entry name" value="Glyco_hydro_42"/>
    <property type="match status" value="1"/>
</dbReference>
<accession>A0A853ETZ0</accession>
<dbReference type="GO" id="GO:0009341">
    <property type="term" value="C:beta-galactosidase complex"/>
    <property type="evidence" value="ECO:0007669"/>
    <property type="project" value="InterPro"/>
</dbReference>
<dbReference type="InterPro" id="IPR013780">
    <property type="entry name" value="Glyco_hydro_b"/>
</dbReference>
<dbReference type="Pfam" id="PF08533">
    <property type="entry name" value="Glyco_hydro_42C"/>
    <property type="match status" value="1"/>
</dbReference>
<dbReference type="RefSeq" id="WP_179913481.1">
    <property type="nucleotide sequence ID" value="NZ_JACBYE010000023.1"/>
</dbReference>
<evidence type="ECO:0000256" key="6">
    <source>
        <dbReference type="PIRNR" id="PIRNR001084"/>
    </source>
</evidence>
<dbReference type="Gene3D" id="2.60.40.1180">
    <property type="entry name" value="Golgi alpha-mannosidase II"/>
    <property type="match status" value="1"/>
</dbReference>
<feature type="domain" description="Beta-galactosidase trimerisation" evidence="11">
    <location>
        <begin position="426"/>
        <end position="635"/>
    </location>
</feature>
<evidence type="ECO:0000313" key="14">
    <source>
        <dbReference type="Proteomes" id="UP000561011"/>
    </source>
</evidence>